<sequence length="44" mass="5326">MKSIEKDKYQDIRDAVRSLCSEFDDKYHRKIDEAKAYPEEFVNN</sequence>
<proteinExistence type="predicted"/>
<evidence type="ECO:0000313" key="1">
    <source>
        <dbReference type="EMBL" id="SUG69345.1"/>
    </source>
</evidence>
<dbReference type="EMBL" id="UGXK01000001">
    <property type="protein sequence ID" value="SUG69345.1"/>
    <property type="molecule type" value="Genomic_DNA"/>
</dbReference>
<reference evidence="1 2" key="1">
    <citation type="submission" date="2018-06" db="EMBL/GenBank/DDBJ databases">
        <authorList>
            <consortium name="Pathogen Informatics"/>
            <person name="Doyle S."/>
        </authorList>
    </citation>
    <scope>NUCLEOTIDE SEQUENCE [LARGE SCALE GENOMIC DNA]</scope>
    <source>
        <strain evidence="1 2">NCTC5798</strain>
    </source>
</reference>
<dbReference type="Proteomes" id="UP000255534">
    <property type="component" value="Unassembled WGS sequence"/>
</dbReference>
<accession>A0A379UMI1</accession>
<protein>
    <submittedName>
        <fullName evidence="1">Acyl-CoA dehydrogenase</fullName>
    </submittedName>
</protein>
<gene>
    <name evidence="1" type="ORF">NCTC5798_00409</name>
</gene>
<name>A0A379UMI1_SALET</name>
<organism evidence="1 2">
    <name type="scientific">Salmonella enterica I</name>
    <dbReference type="NCBI Taxonomy" id="59201"/>
    <lineage>
        <taxon>Bacteria</taxon>
        <taxon>Pseudomonadati</taxon>
        <taxon>Pseudomonadota</taxon>
        <taxon>Gammaproteobacteria</taxon>
        <taxon>Enterobacterales</taxon>
        <taxon>Enterobacteriaceae</taxon>
        <taxon>Salmonella</taxon>
    </lineage>
</organism>
<dbReference type="AlphaFoldDB" id="A0A379UMI1"/>
<evidence type="ECO:0000313" key="2">
    <source>
        <dbReference type="Proteomes" id="UP000255534"/>
    </source>
</evidence>